<keyword evidence="4" id="KW-0808">Transferase</keyword>
<evidence type="ECO:0000256" key="6">
    <source>
        <dbReference type="ARBA" id="ARBA00022777"/>
    </source>
</evidence>
<gene>
    <name evidence="11" type="ORF">GCM10011349_26980</name>
</gene>
<comment type="caution">
    <text evidence="11">The sequence shown here is derived from an EMBL/GenBank/DDBJ whole genome shotgun (WGS) entry which is preliminary data.</text>
</comment>
<evidence type="ECO:0000313" key="12">
    <source>
        <dbReference type="Proteomes" id="UP000605099"/>
    </source>
</evidence>
<feature type="transmembrane region" description="Helical" evidence="8">
    <location>
        <begin position="49"/>
        <end position="70"/>
    </location>
</feature>
<keyword evidence="5" id="KW-0547">Nucleotide-binding</keyword>
<evidence type="ECO:0000313" key="11">
    <source>
        <dbReference type="EMBL" id="GGN52920.1"/>
    </source>
</evidence>
<dbReference type="Pfam" id="PF13581">
    <property type="entry name" value="HATPase_c_2"/>
    <property type="match status" value="1"/>
</dbReference>
<dbReference type="Pfam" id="PF07568">
    <property type="entry name" value="HisKA_2"/>
    <property type="match status" value="1"/>
</dbReference>
<dbReference type="EC" id="2.7.13.3" evidence="2"/>
<organism evidence="11 12">
    <name type="scientific">Novosphingobium indicum</name>
    <dbReference type="NCBI Taxonomy" id="462949"/>
    <lineage>
        <taxon>Bacteria</taxon>
        <taxon>Pseudomonadati</taxon>
        <taxon>Pseudomonadota</taxon>
        <taxon>Alphaproteobacteria</taxon>
        <taxon>Sphingomonadales</taxon>
        <taxon>Sphingomonadaceae</taxon>
        <taxon>Novosphingobium</taxon>
    </lineage>
</organism>
<dbReference type="InterPro" id="IPR003594">
    <property type="entry name" value="HATPase_dom"/>
</dbReference>
<feature type="domain" description="Histidine kinase/HSP90-like ATPase" evidence="10">
    <location>
        <begin position="241"/>
        <end position="336"/>
    </location>
</feature>
<keyword evidence="12" id="KW-1185">Reference proteome</keyword>
<keyword evidence="7" id="KW-0067">ATP-binding</keyword>
<evidence type="ECO:0000256" key="2">
    <source>
        <dbReference type="ARBA" id="ARBA00012438"/>
    </source>
</evidence>
<reference evidence="12" key="1">
    <citation type="journal article" date="2019" name="Int. J. Syst. Evol. Microbiol.">
        <title>The Global Catalogue of Microorganisms (GCM) 10K type strain sequencing project: providing services to taxonomists for standard genome sequencing and annotation.</title>
        <authorList>
            <consortium name="The Broad Institute Genomics Platform"/>
            <consortium name="The Broad Institute Genome Sequencing Center for Infectious Disease"/>
            <person name="Wu L."/>
            <person name="Ma J."/>
        </authorList>
    </citation>
    <scope>NUCLEOTIDE SEQUENCE [LARGE SCALE GENOMIC DNA]</scope>
    <source>
        <strain evidence="12">CGMCC 1.6784</strain>
    </source>
</reference>
<feature type="transmembrane region" description="Helical" evidence="8">
    <location>
        <begin position="109"/>
        <end position="126"/>
    </location>
</feature>
<dbReference type="Gene3D" id="3.30.565.10">
    <property type="entry name" value="Histidine kinase-like ATPase, C-terminal domain"/>
    <property type="match status" value="1"/>
</dbReference>
<proteinExistence type="predicted"/>
<evidence type="ECO:0000256" key="7">
    <source>
        <dbReference type="ARBA" id="ARBA00022840"/>
    </source>
</evidence>
<evidence type="ECO:0000259" key="9">
    <source>
        <dbReference type="Pfam" id="PF07568"/>
    </source>
</evidence>
<dbReference type="Proteomes" id="UP000605099">
    <property type="component" value="Unassembled WGS sequence"/>
</dbReference>
<keyword evidence="8" id="KW-0812">Transmembrane</keyword>
<dbReference type="PANTHER" id="PTHR41523:SF7">
    <property type="entry name" value="HISTIDINE KINASE"/>
    <property type="match status" value="1"/>
</dbReference>
<feature type="domain" description="Signal transduction histidine kinase subgroup 2 dimerisation and phosphoacceptor" evidence="9">
    <location>
        <begin position="150"/>
        <end position="222"/>
    </location>
</feature>
<evidence type="ECO:0000256" key="4">
    <source>
        <dbReference type="ARBA" id="ARBA00022679"/>
    </source>
</evidence>
<evidence type="ECO:0000256" key="8">
    <source>
        <dbReference type="SAM" id="Phobius"/>
    </source>
</evidence>
<evidence type="ECO:0000259" key="10">
    <source>
        <dbReference type="Pfam" id="PF13581"/>
    </source>
</evidence>
<keyword evidence="6" id="KW-0418">Kinase</keyword>
<feature type="transmembrane region" description="Helical" evidence="8">
    <location>
        <begin position="77"/>
        <end position="97"/>
    </location>
</feature>
<keyword evidence="3" id="KW-0597">Phosphoprotein</keyword>
<dbReference type="PANTHER" id="PTHR41523">
    <property type="entry name" value="TWO-COMPONENT SYSTEM SENSOR PROTEIN"/>
    <property type="match status" value="1"/>
</dbReference>
<dbReference type="SUPFAM" id="SSF55874">
    <property type="entry name" value="ATPase domain of HSP90 chaperone/DNA topoisomerase II/histidine kinase"/>
    <property type="match status" value="1"/>
</dbReference>
<dbReference type="InterPro" id="IPR011495">
    <property type="entry name" value="Sig_transdc_His_kin_sub2_dim/P"/>
</dbReference>
<comment type="catalytic activity">
    <reaction evidence="1">
        <text>ATP + protein L-histidine = ADP + protein N-phospho-L-histidine.</text>
        <dbReference type="EC" id="2.7.13.3"/>
    </reaction>
</comment>
<evidence type="ECO:0000256" key="5">
    <source>
        <dbReference type="ARBA" id="ARBA00022741"/>
    </source>
</evidence>
<keyword evidence="8" id="KW-0472">Membrane</keyword>
<evidence type="ECO:0000256" key="1">
    <source>
        <dbReference type="ARBA" id="ARBA00000085"/>
    </source>
</evidence>
<dbReference type="EMBL" id="BMLK01000012">
    <property type="protein sequence ID" value="GGN52920.1"/>
    <property type="molecule type" value="Genomic_DNA"/>
</dbReference>
<feature type="transmembrane region" description="Helical" evidence="8">
    <location>
        <begin position="26"/>
        <end position="43"/>
    </location>
</feature>
<accession>A0ABQ2JQ07</accession>
<sequence length="339" mass="37164">MGAAQSMRRLANHDVARRFRRGPVRLGVQVLFGLALALVMIALRSTVDLVSPTSGPFALVYPTVMLATLYGRWPAGVVAYSVSFIWAWYFVLPAPHSFEFVVATDPSRVVINGAAALVVLFFAEMFRRAVQTAIFERDSEIDRRILLQQELEHRTKNNFALVASLLEHQKQREVHQSVDQAIDQAITRIHSFARAYANLAESQGEGSAVAMQPYLEDVVEKVAIGMFSDNVTVSLEATPHVLPRQVAVAIGLFTNEALTNCAKYAFPDGRDGRVAVRFDAGEDGWALEIHDDGMGQLAAGQSGSSGIGTRLLNAFANQAEARYEMETGDAGVRVRLSNR</sequence>
<protein>
    <recommendedName>
        <fullName evidence="2">histidine kinase</fullName>
        <ecNumber evidence="2">2.7.13.3</ecNumber>
    </recommendedName>
</protein>
<evidence type="ECO:0000256" key="3">
    <source>
        <dbReference type="ARBA" id="ARBA00022553"/>
    </source>
</evidence>
<dbReference type="InterPro" id="IPR036890">
    <property type="entry name" value="HATPase_C_sf"/>
</dbReference>
<keyword evidence="8" id="KW-1133">Transmembrane helix</keyword>
<name>A0ABQ2JQ07_9SPHN</name>